<dbReference type="WBParaSite" id="PDA_v2.g21042.t1">
    <property type="protein sequence ID" value="PDA_v2.g21042.t1"/>
    <property type="gene ID" value="PDA_v2.g21042"/>
</dbReference>
<organism evidence="1 2">
    <name type="scientific">Panagrolaimus davidi</name>
    <dbReference type="NCBI Taxonomy" id="227884"/>
    <lineage>
        <taxon>Eukaryota</taxon>
        <taxon>Metazoa</taxon>
        <taxon>Ecdysozoa</taxon>
        <taxon>Nematoda</taxon>
        <taxon>Chromadorea</taxon>
        <taxon>Rhabditida</taxon>
        <taxon>Tylenchina</taxon>
        <taxon>Panagrolaimomorpha</taxon>
        <taxon>Panagrolaimoidea</taxon>
        <taxon>Panagrolaimidae</taxon>
        <taxon>Panagrolaimus</taxon>
    </lineage>
</organism>
<reference evidence="2" key="1">
    <citation type="submission" date="2022-11" db="UniProtKB">
        <authorList>
            <consortium name="WormBaseParasite"/>
        </authorList>
    </citation>
    <scope>IDENTIFICATION</scope>
</reference>
<sequence>MWWHRRKLTANNKKMKLRNKRNSTSDIFSDFRKQKEDMVEFKLPQKTEQSVPSEIELQIRDYDSEVEKEKDDEILMIEEIGNNVIQEEEEEEADLSGYLICGEFQTLFNRLGLKMDDKTDINAIYRALCGRSPCDPKLAFFCDKFEQYYMYKNPKKRLLSNLDYFDKISSMAILDGWECIWIYDIAHAFNLDSTDTKMNDPVNVVVLSTLIALEMFFRFPQSVVMRGRSIYATGEALKYLDFLMKDDDEKSNISHEINSIFGTPEITDLSALLRHCMDSGLGWLSAEKHGRMIHNHIIKTITYDEIPEYLRRFENYQLCQFIMNIICGENDGYAITEHFTLCNEENWKKLQKFLSIDIETRVRIIADYLDDRLIMLGNEIICDKTLKEFDIINKKRENIRENISDCVKWLSDFCEYVQLD</sequence>
<name>A0A914PSB3_9BILA</name>
<evidence type="ECO:0000313" key="1">
    <source>
        <dbReference type="Proteomes" id="UP000887578"/>
    </source>
</evidence>
<dbReference type="AlphaFoldDB" id="A0A914PSB3"/>
<protein>
    <submittedName>
        <fullName evidence="2">Uncharacterized protein</fullName>
    </submittedName>
</protein>
<dbReference type="Proteomes" id="UP000887578">
    <property type="component" value="Unplaced"/>
</dbReference>
<proteinExistence type="predicted"/>
<accession>A0A914PSB3</accession>
<evidence type="ECO:0000313" key="2">
    <source>
        <dbReference type="WBParaSite" id="PDA_v2.g21042.t1"/>
    </source>
</evidence>
<keyword evidence="1" id="KW-1185">Reference proteome</keyword>